<keyword evidence="2" id="KW-0378">Hydrolase</keyword>
<comment type="caution">
    <text evidence="2">The sequence shown here is derived from an EMBL/GenBank/DDBJ whole genome shotgun (WGS) entry which is preliminary data.</text>
</comment>
<dbReference type="InterPro" id="IPR050471">
    <property type="entry name" value="AB_hydrolase"/>
</dbReference>
<dbReference type="EMBL" id="BAABGJ010000080">
    <property type="protein sequence ID" value="GAA4356358.1"/>
    <property type="molecule type" value="Genomic_DNA"/>
</dbReference>
<gene>
    <name evidence="2" type="ORF">GCM10023165_49330</name>
</gene>
<evidence type="ECO:0000259" key="1">
    <source>
        <dbReference type="Pfam" id="PF00561"/>
    </source>
</evidence>
<organism evidence="2 3">
    <name type="scientific">Variovorax defluvii</name>
    <dbReference type="NCBI Taxonomy" id="913761"/>
    <lineage>
        <taxon>Bacteria</taxon>
        <taxon>Pseudomonadati</taxon>
        <taxon>Pseudomonadota</taxon>
        <taxon>Betaproteobacteria</taxon>
        <taxon>Burkholderiales</taxon>
        <taxon>Comamonadaceae</taxon>
        <taxon>Variovorax</taxon>
    </lineage>
</organism>
<dbReference type="PANTHER" id="PTHR43433:SF10">
    <property type="entry name" value="AB HYDROLASE-1 DOMAIN-CONTAINING PROTEIN"/>
    <property type="match status" value="1"/>
</dbReference>
<dbReference type="GO" id="GO:0016787">
    <property type="term" value="F:hydrolase activity"/>
    <property type="evidence" value="ECO:0007669"/>
    <property type="project" value="UniProtKB-KW"/>
</dbReference>
<accession>A0ABP8IDH0</accession>
<dbReference type="PANTHER" id="PTHR43433">
    <property type="entry name" value="HYDROLASE, ALPHA/BETA FOLD FAMILY PROTEIN"/>
    <property type="match status" value="1"/>
</dbReference>
<evidence type="ECO:0000313" key="2">
    <source>
        <dbReference type="EMBL" id="GAA4356358.1"/>
    </source>
</evidence>
<dbReference type="Proteomes" id="UP001500975">
    <property type="component" value="Unassembled WGS sequence"/>
</dbReference>
<sequence length="253" mass="27021">MKSFKLIGRGPNKVILFPGLLGTRDAFDEMLAYADLDRFQYAVGEYRGYGESRGEPGLYTLREVVVDAVRLVDYLGWPTFAAAGHSLGGLAAQMLAIALPQRVCAIVLIAGLAASGASRDPGRRQWLQELADSRQRREELVALGAGGLCAPAMARAVVDRSWGRIDGRALVSYAADAAQTDVHEQVRELPAPLLAIVGEKDSNCSAAAARETTLAWYRQATLEVLPGVGHYPPLEAPVATVALLERHVAAATG</sequence>
<dbReference type="InterPro" id="IPR029058">
    <property type="entry name" value="AB_hydrolase_fold"/>
</dbReference>
<evidence type="ECO:0000313" key="3">
    <source>
        <dbReference type="Proteomes" id="UP001500975"/>
    </source>
</evidence>
<keyword evidence="3" id="KW-1185">Reference proteome</keyword>
<dbReference type="Gene3D" id="3.40.50.1820">
    <property type="entry name" value="alpha/beta hydrolase"/>
    <property type="match status" value="1"/>
</dbReference>
<feature type="domain" description="AB hydrolase-1" evidence="1">
    <location>
        <begin position="14"/>
        <end position="130"/>
    </location>
</feature>
<protein>
    <submittedName>
        <fullName evidence="2">Alpha/beta hydrolase</fullName>
    </submittedName>
</protein>
<name>A0ABP8IDH0_9BURK</name>
<dbReference type="RefSeq" id="WP_345541298.1">
    <property type="nucleotide sequence ID" value="NZ_BAABGJ010000080.1"/>
</dbReference>
<dbReference type="SUPFAM" id="SSF53474">
    <property type="entry name" value="alpha/beta-Hydrolases"/>
    <property type="match status" value="1"/>
</dbReference>
<dbReference type="InterPro" id="IPR000073">
    <property type="entry name" value="AB_hydrolase_1"/>
</dbReference>
<proteinExistence type="predicted"/>
<reference evidence="3" key="1">
    <citation type="journal article" date="2019" name="Int. J. Syst. Evol. Microbiol.">
        <title>The Global Catalogue of Microorganisms (GCM) 10K type strain sequencing project: providing services to taxonomists for standard genome sequencing and annotation.</title>
        <authorList>
            <consortium name="The Broad Institute Genomics Platform"/>
            <consortium name="The Broad Institute Genome Sequencing Center for Infectious Disease"/>
            <person name="Wu L."/>
            <person name="Ma J."/>
        </authorList>
    </citation>
    <scope>NUCLEOTIDE SEQUENCE [LARGE SCALE GENOMIC DNA]</scope>
    <source>
        <strain evidence="3">JCM 17804</strain>
    </source>
</reference>
<dbReference type="Pfam" id="PF00561">
    <property type="entry name" value="Abhydrolase_1"/>
    <property type="match status" value="1"/>
</dbReference>